<evidence type="ECO:0000256" key="1">
    <source>
        <dbReference type="SAM" id="Phobius"/>
    </source>
</evidence>
<dbReference type="EMBL" id="BOPO01000151">
    <property type="protein sequence ID" value="GIL32065.1"/>
    <property type="molecule type" value="Genomic_DNA"/>
</dbReference>
<keyword evidence="3" id="KW-1185">Reference proteome</keyword>
<comment type="caution">
    <text evidence="2">The sequence shown here is derived from an EMBL/GenBank/DDBJ whole genome shotgun (WGS) entry which is preliminary data.</text>
</comment>
<evidence type="ECO:0000313" key="3">
    <source>
        <dbReference type="Proteomes" id="UP000614996"/>
    </source>
</evidence>
<dbReference type="AlphaFoldDB" id="A0A8J4EQ53"/>
<proteinExistence type="predicted"/>
<protein>
    <submittedName>
        <fullName evidence="2">Uncharacterized protein</fullName>
    </submittedName>
</protein>
<dbReference type="Proteomes" id="UP000614996">
    <property type="component" value="Unassembled WGS sequence"/>
</dbReference>
<sequence>MDERPGPRAGEAGAFYRCAGVTSTLGEGLGLPCQSAQTGAHRTAMTGTATPPRSHRVVTERVIPCGVSARDAAGVGAPAWWWMTMAALAVVYGTAAAMGAVVAAVGTRRTSGDCAGLVYTGPEPPATVWTTWIALSLTRSWVLPPTSVQQVVWPVAHHRGSAAERDRPDQGLTASRVCSQNRRYLSHLPGHAG</sequence>
<gene>
    <name evidence="2" type="ORF">NUM_73190</name>
</gene>
<feature type="transmembrane region" description="Helical" evidence="1">
    <location>
        <begin position="80"/>
        <end position="105"/>
    </location>
</feature>
<accession>A0A8J4EQ53</accession>
<keyword evidence="1" id="KW-0472">Membrane</keyword>
<name>A0A8J4EQ53_9ACTN</name>
<evidence type="ECO:0000313" key="2">
    <source>
        <dbReference type="EMBL" id="GIL32065.1"/>
    </source>
</evidence>
<organism evidence="2 3">
    <name type="scientific">Actinocatenispora comari</name>
    <dbReference type="NCBI Taxonomy" id="2807577"/>
    <lineage>
        <taxon>Bacteria</taxon>
        <taxon>Bacillati</taxon>
        <taxon>Actinomycetota</taxon>
        <taxon>Actinomycetes</taxon>
        <taxon>Micromonosporales</taxon>
        <taxon>Micromonosporaceae</taxon>
        <taxon>Actinocatenispora</taxon>
    </lineage>
</organism>
<reference evidence="3" key="1">
    <citation type="journal article" date="2021" name="Int. J. Syst. Evol. Microbiol.">
        <title>Actinocatenispora comari sp. nov., an endophytic actinomycete isolated from aerial parts of Comarum salesowianum.</title>
        <authorList>
            <person name="Oyunbileg N."/>
            <person name="Iizaka Y."/>
            <person name="Hamada M."/>
            <person name="Davaapurev B.O."/>
            <person name="Fukumoto A."/>
            <person name="Tsetseg B."/>
            <person name="Kato F."/>
            <person name="Tamura T."/>
            <person name="Batkhuu J."/>
            <person name="Anzai Y."/>
        </authorList>
    </citation>
    <scope>NUCLEOTIDE SEQUENCE [LARGE SCALE GENOMIC DNA]</scope>
    <source>
        <strain evidence="3">NUM-2625</strain>
    </source>
</reference>
<keyword evidence="1" id="KW-1133">Transmembrane helix</keyword>
<keyword evidence="1" id="KW-0812">Transmembrane</keyword>